<protein>
    <recommendedName>
        <fullName evidence="3">RiboL-PSP-HEPN domain-containing protein</fullName>
    </recommendedName>
</protein>
<dbReference type="EMBL" id="BBNQ01000042">
    <property type="protein sequence ID" value="GAL65147.1"/>
    <property type="molecule type" value="Genomic_DNA"/>
</dbReference>
<dbReference type="OrthoDB" id="7061055at2"/>
<name>A0A090WC67_9FLAO</name>
<organism evidence="1 2">
    <name type="scientific">Algibacter lectus</name>
    <dbReference type="NCBI Taxonomy" id="221126"/>
    <lineage>
        <taxon>Bacteria</taxon>
        <taxon>Pseudomonadati</taxon>
        <taxon>Bacteroidota</taxon>
        <taxon>Flavobacteriia</taxon>
        <taxon>Flavobacteriales</taxon>
        <taxon>Flavobacteriaceae</taxon>
        <taxon>Algibacter</taxon>
    </lineage>
</organism>
<evidence type="ECO:0000313" key="2">
    <source>
        <dbReference type="Proteomes" id="UP000029644"/>
    </source>
</evidence>
<dbReference type="AlphaFoldDB" id="A0A090WC67"/>
<dbReference type="Proteomes" id="UP000029644">
    <property type="component" value="Unassembled WGS sequence"/>
</dbReference>
<comment type="caution">
    <text evidence="1">The sequence shown here is derived from an EMBL/GenBank/DDBJ whole genome shotgun (WGS) entry which is preliminary data.</text>
</comment>
<proteinExistence type="predicted"/>
<dbReference type="RefSeq" id="WP_042507077.1">
    <property type="nucleotide sequence ID" value="NZ_BBNQ01000042.1"/>
</dbReference>
<gene>
    <name evidence="1" type="ORF">JCM19300_2026</name>
</gene>
<accession>A0A090WC67</accession>
<reference evidence="1 2" key="1">
    <citation type="journal article" date="2014" name="Genome Announc.">
        <title>Draft Genome Sequences of Marine Flavobacterium Algibacter lectus Strains SS8 and NR4.</title>
        <authorList>
            <person name="Takatani N."/>
            <person name="Nakanishi M."/>
            <person name="Meirelles P."/>
            <person name="Mino S."/>
            <person name="Suda W."/>
            <person name="Oshima K."/>
            <person name="Hattori M."/>
            <person name="Ohkuma M."/>
            <person name="Hosokawa M."/>
            <person name="Miyashita K."/>
            <person name="Thompson F.L."/>
            <person name="Niwa A."/>
            <person name="Sawabe T."/>
            <person name="Sawabe T."/>
        </authorList>
    </citation>
    <scope>NUCLEOTIDE SEQUENCE [LARGE SCALE GENOMIC DNA]</scope>
    <source>
        <strain evidence="1 2">JCM 19300</strain>
    </source>
</reference>
<evidence type="ECO:0000313" key="1">
    <source>
        <dbReference type="EMBL" id="GAL65147.1"/>
    </source>
</evidence>
<sequence>MYEISKLLEEANLIEKELAKELFGILDFYKLTTNSYKTNTKLNLSFVENYKKKNKQDNQFISQVINNENEKMNRYPNIVLKMGFIYAVAHYESFWSDIVRLIFKVNYRKFLNSKKTVTYKFLLDINDKKTIIENLIDKEVKDFGYKNINDQFESINENYKFNFEEEEGENKWMESPNAINYSKIGEIFATRNLIMHNRGIVNRTYLNLVPNSEFNIEEERQISEKYMSDSIYLLGVTSNKIIEKLKSKYN</sequence>
<evidence type="ECO:0008006" key="3">
    <source>
        <dbReference type="Google" id="ProtNLM"/>
    </source>
</evidence>